<dbReference type="CDD" id="cd08829">
    <property type="entry name" value="SPFH_paraslipin"/>
    <property type="match status" value="1"/>
</dbReference>
<evidence type="ECO:0000259" key="7">
    <source>
        <dbReference type="SMART" id="SM00244"/>
    </source>
</evidence>
<feature type="region of interest" description="Disordered" evidence="5">
    <location>
        <begin position="32"/>
        <end position="54"/>
    </location>
</feature>
<evidence type="ECO:0000256" key="2">
    <source>
        <dbReference type="ARBA" id="ARBA00008164"/>
    </source>
</evidence>
<sequence length="404" mass="44335">MASLLRRSAVPARQLLLLLPRHLAAAGSAPASSRSFSRFHPRDDDDSSMFDPPEPPVNWGMNIVPEKKAFVVERFGKYLKTLDSGFHLLIPAVDRIAYVHSLKEETIPIPDQNAITKDNVTIQIDSVIYIKIMDPYLASYGVEDPIYAVLQLAQTTMRSELGKITLDKTFEERDALNEKIVSAINEAATDWGLKCIRYEIRDITPPTGIRQAMEMQAEAKRRKRAQILESEGKKQAQILESEGKKTAQVLESEGAMLDLANRAKGAAEAILAKSEATARGMRLVSDAMTTEGSAKAASLKLAEQYIEAFSNLAQKTNTMLLPGDSASPASFVAQAMKTYQQIHSHSQALKYHPQIEGLEESGETSPAAPSSEASKTPPFVGEADSNHTFSLQRPRIRSELPSSA</sequence>
<dbReference type="Gramene" id="Zm00001eb172350_T001">
    <property type="protein sequence ID" value="Zm00001eb172350_P001"/>
    <property type="gene ID" value="Zm00001eb172350"/>
</dbReference>
<evidence type="ECO:0000256" key="4">
    <source>
        <dbReference type="ARBA" id="ARBA00023288"/>
    </source>
</evidence>
<evidence type="ECO:0007829" key="10">
    <source>
        <dbReference type="PeptideAtlas" id="A0A804NMV7"/>
    </source>
</evidence>
<reference evidence="9" key="1">
    <citation type="journal article" date="2009" name="Science">
        <title>The B73 maize genome: complexity, diversity, and dynamics.</title>
        <authorList>
            <person name="Schnable P.S."/>
            <person name="Ware D."/>
            <person name="Fulton R.S."/>
            <person name="Stein J.C."/>
            <person name="Wei F."/>
            <person name="Pasternak S."/>
            <person name="Liang C."/>
            <person name="Zhang J."/>
            <person name="Fulton L."/>
            <person name="Graves T.A."/>
            <person name="Minx P."/>
            <person name="Reily A.D."/>
            <person name="Courtney L."/>
            <person name="Kruchowski S.S."/>
            <person name="Tomlinson C."/>
            <person name="Strong C."/>
            <person name="Delehaunty K."/>
            <person name="Fronick C."/>
            <person name="Courtney B."/>
            <person name="Rock S.M."/>
            <person name="Belter E."/>
            <person name="Du F."/>
            <person name="Kim K."/>
            <person name="Abbott R.M."/>
            <person name="Cotton M."/>
            <person name="Levy A."/>
            <person name="Marchetto P."/>
            <person name="Ochoa K."/>
            <person name="Jackson S.M."/>
            <person name="Gillam B."/>
            <person name="Chen W."/>
            <person name="Yan L."/>
            <person name="Higginbotham J."/>
            <person name="Cardenas M."/>
            <person name="Waligorski J."/>
            <person name="Applebaum E."/>
            <person name="Phelps L."/>
            <person name="Falcone J."/>
            <person name="Kanchi K."/>
            <person name="Thane T."/>
            <person name="Scimone A."/>
            <person name="Thane N."/>
            <person name="Henke J."/>
            <person name="Wang T."/>
            <person name="Ruppert J."/>
            <person name="Shah N."/>
            <person name="Rotter K."/>
            <person name="Hodges J."/>
            <person name="Ingenthron E."/>
            <person name="Cordes M."/>
            <person name="Kohlberg S."/>
            <person name="Sgro J."/>
            <person name="Delgado B."/>
            <person name="Mead K."/>
            <person name="Chinwalla A."/>
            <person name="Leonard S."/>
            <person name="Crouse K."/>
            <person name="Collura K."/>
            <person name="Kudrna D."/>
            <person name="Currie J."/>
            <person name="He R."/>
            <person name="Angelova A."/>
            <person name="Rajasekar S."/>
            <person name="Mueller T."/>
            <person name="Lomeli R."/>
            <person name="Scara G."/>
            <person name="Ko A."/>
            <person name="Delaney K."/>
            <person name="Wissotski M."/>
            <person name="Lopez G."/>
            <person name="Campos D."/>
            <person name="Braidotti M."/>
            <person name="Ashley E."/>
            <person name="Golser W."/>
            <person name="Kim H."/>
            <person name="Lee S."/>
            <person name="Lin J."/>
            <person name="Dujmic Z."/>
            <person name="Kim W."/>
            <person name="Talag J."/>
            <person name="Zuccolo A."/>
            <person name="Fan C."/>
            <person name="Sebastian A."/>
            <person name="Kramer M."/>
            <person name="Spiegel L."/>
            <person name="Nascimento L."/>
            <person name="Zutavern T."/>
            <person name="Miller B."/>
            <person name="Ambroise C."/>
            <person name="Muller S."/>
            <person name="Spooner W."/>
            <person name="Narechania A."/>
            <person name="Ren L."/>
            <person name="Wei S."/>
            <person name="Kumari S."/>
            <person name="Faga B."/>
            <person name="Levy M.J."/>
            <person name="McMahan L."/>
            <person name="Van Buren P."/>
            <person name="Vaughn M.W."/>
            <person name="Ying K."/>
            <person name="Yeh C.-T."/>
            <person name="Emrich S.J."/>
            <person name="Jia Y."/>
            <person name="Kalyanaraman A."/>
            <person name="Hsia A.-P."/>
            <person name="Barbazuk W.B."/>
            <person name="Baucom R.S."/>
            <person name="Brutnell T.P."/>
            <person name="Carpita N.C."/>
            <person name="Chaparro C."/>
            <person name="Chia J.-M."/>
            <person name="Deragon J.-M."/>
            <person name="Estill J.C."/>
            <person name="Fu Y."/>
            <person name="Jeddeloh J.A."/>
            <person name="Han Y."/>
            <person name="Lee H."/>
            <person name="Li P."/>
            <person name="Lisch D.R."/>
            <person name="Liu S."/>
            <person name="Liu Z."/>
            <person name="Nagel D.H."/>
            <person name="McCann M.C."/>
            <person name="SanMiguel P."/>
            <person name="Myers A.M."/>
            <person name="Nettleton D."/>
            <person name="Nguyen J."/>
            <person name="Penning B.W."/>
            <person name="Ponnala L."/>
            <person name="Schneider K.L."/>
            <person name="Schwartz D.C."/>
            <person name="Sharma A."/>
            <person name="Soderlund C."/>
            <person name="Springer N.M."/>
            <person name="Sun Q."/>
            <person name="Wang H."/>
            <person name="Waterman M."/>
            <person name="Westerman R."/>
            <person name="Wolfgruber T.K."/>
            <person name="Yang L."/>
            <person name="Yu Y."/>
            <person name="Zhang L."/>
            <person name="Zhou S."/>
            <person name="Zhu Q."/>
            <person name="Bennetzen J.L."/>
            <person name="Dawe R.K."/>
            <person name="Jiang J."/>
            <person name="Jiang N."/>
            <person name="Presting G.G."/>
            <person name="Wessler S.R."/>
            <person name="Aluru S."/>
            <person name="Martienssen R.A."/>
            <person name="Clifton S.W."/>
            <person name="McCombie W.R."/>
            <person name="Wing R.A."/>
            <person name="Wilson R.K."/>
        </authorList>
    </citation>
    <scope>NUCLEOTIDE SEQUENCE [LARGE SCALE GENOMIC DNA]</scope>
    <source>
        <strain evidence="9">cv. B73</strain>
    </source>
</reference>
<dbReference type="Pfam" id="PF16200">
    <property type="entry name" value="Band_7_C"/>
    <property type="match status" value="1"/>
</dbReference>
<accession>A0A804NMV7</accession>
<dbReference type="InterPro" id="IPR050710">
    <property type="entry name" value="Band7/mec-2_domain"/>
</dbReference>
<evidence type="ECO:0000256" key="6">
    <source>
        <dbReference type="SAM" id="SignalP"/>
    </source>
</evidence>
<dbReference type="Proteomes" id="UP000007305">
    <property type="component" value="Chromosome 4"/>
</dbReference>
<name>A0A804NMV7_MAIZE</name>
<proteinExistence type="evidence at protein level"/>
<feature type="compositionally biased region" description="Low complexity" evidence="5">
    <location>
        <begin position="363"/>
        <end position="378"/>
    </location>
</feature>
<dbReference type="PRINTS" id="PR00721">
    <property type="entry name" value="STOMATIN"/>
</dbReference>
<dbReference type="InterPro" id="IPR001972">
    <property type="entry name" value="Stomatin_HflK_fam"/>
</dbReference>
<feature type="region of interest" description="Disordered" evidence="5">
    <location>
        <begin position="357"/>
        <end position="404"/>
    </location>
</feature>
<reference evidence="8" key="2">
    <citation type="submission" date="2019-07" db="EMBL/GenBank/DDBJ databases">
        <authorList>
            <person name="Seetharam A."/>
            <person name="Woodhouse M."/>
            <person name="Cannon E."/>
        </authorList>
    </citation>
    <scope>NUCLEOTIDE SEQUENCE [LARGE SCALE GENOMIC DNA]</scope>
    <source>
        <strain evidence="8">cv. B73</strain>
    </source>
</reference>
<dbReference type="SMART" id="SM00244">
    <property type="entry name" value="PHB"/>
    <property type="match status" value="1"/>
</dbReference>
<dbReference type="AlphaFoldDB" id="A0A804NMV7"/>
<evidence type="ECO:0000256" key="1">
    <source>
        <dbReference type="ARBA" id="ARBA00004173"/>
    </source>
</evidence>
<dbReference type="InterPro" id="IPR036013">
    <property type="entry name" value="Band_7/SPFH_dom_sf"/>
</dbReference>
<dbReference type="Pfam" id="PF01145">
    <property type="entry name" value="Band_7"/>
    <property type="match status" value="1"/>
</dbReference>
<reference evidence="8" key="3">
    <citation type="submission" date="2021-05" db="UniProtKB">
        <authorList>
            <consortium name="EnsemblPlants"/>
        </authorList>
    </citation>
    <scope>IDENTIFICATION</scope>
    <source>
        <strain evidence="8">cv. B73</strain>
    </source>
</reference>
<dbReference type="EnsemblPlants" id="Zm00001eb172350_T001">
    <property type="protein sequence ID" value="Zm00001eb172350_P001"/>
    <property type="gene ID" value="Zm00001eb172350"/>
</dbReference>
<evidence type="ECO:0000313" key="9">
    <source>
        <dbReference type="Proteomes" id="UP000007305"/>
    </source>
</evidence>
<dbReference type="GO" id="GO:0005739">
    <property type="term" value="C:mitochondrion"/>
    <property type="evidence" value="ECO:0000318"/>
    <property type="project" value="GO_Central"/>
</dbReference>
<evidence type="ECO:0000256" key="5">
    <source>
        <dbReference type="SAM" id="MobiDB-lite"/>
    </source>
</evidence>
<feature type="chain" id="PRO_5032304754" description="Band 7 domain-containing protein" evidence="6">
    <location>
        <begin position="27"/>
        <end position="404"/>
    </location>
</feature>
<keyword evidence="10" id="KW-1267">Proteomics identification</keyword>
<dbReference type="PANTHER" id="PTHR43327:SF10">
    <property type="entry name" value="STOMATIN-LIKE PROTEIN 2, MITOCHONDRIAL"/>
    <property type="match status" value="1"/>
</dbReference>
<dbReference type="SUPFAM" id="SSF117892">
    <property type="entry name" value="Band 7/SPFH domain"/>
    <property type="match status" value="1"/>
</dbReference>
<feature type="signal peptide" evidence="6">
    <location>
        <begin position="1"/>
        <end position="26"/>
    </location>
</feature>
<comment type="subcellular location">
    <subcellularLocation>
        <location evidence="1">Mitochondrion</location>
    </subcellularLocation>
</comment>
<keyword evidence="4" id="KW-0449">Lipoprotein</keyword>
<dbReference type="FunCoup" id="A0A804NMV7">
    <property type="interactions" value="3489"/>
</dbReference>
<keyword evidence="3" id="KW-0496">Mitochondrion</keyword>
<keyword evidence="9" id="KW-1185">Reference proteome</keyword>
<evidence type="ECO:0000256" key="3">
    <source>
        <dbReference type="ARBA" id="ARBA00023128"/>
    </source>
</evidence>
<dbReference type="InParanoid" id="A0A804NMV7"/>
<organism evidence="8 9">
    <name type="scientific">Zea mays</name>
    <name type="common">Maize</name>
    <dbReference type="NCBI Taxonomy" id="4577"/>
    <lineage>
        <taxon>Eukaryota</taxon>
        <taxon>Viridiplantae</taxon>
        <taxon>Streptophyta</taxon>
        <taxon>Embryophyta</taxon>
        <taxon>Tracheophyta</taxon>
        <taxon>Spermatophyta</taxon>
        <taxon>Magnoliopsida</taxon>
        <taxon>Liliopsida</taxon>
        <taxon>Poales</taxon>
        <taxon>Poaceae</taxon>
        <taxon>PACMAD clade</taxon>
        <taxon>Panicoideae</taxon>
        <taxon>Andropogonodae</taxon>
        <taxon>Andropogoneae</taxon>
        <taxon>Tripsacinae</taxon>
        <taxon>Zea</taxon>
    </lineage>
</organism>
<dbReference type="Gene3D" id="3.30.479.30">
    <property type="entry name" value="Band 7 domain"/>
    <property type="match status" value="1"/>
</dbReference>
<dbReference type="PANTHER" id="PTHR43327">
    <property type="entry name" value="STOMATIN-LIKE PROTEIN 2, MITOCHONDRIAL"/>
    <property type="match status" value="1"/>
</dbReference>
<keyword evidence="6" id="KW-0732">Signal</keyword>
<evidence type="ECO:0000313" key="8">
    <source>
        <dbReference type="EnsemblPlants" id="Zm00001eb172350_P001"/>
    </source>
</evidence>
<dbReference type="GO" id="GO:0007005">
    <property type="term" value="P:mitochondrion organization"/>
    <property type="evidence" value="ECO:0000318"/>
    <property type="project" value="GO_Central"/>
</dbReference>
<gene>
    <name evidence="8" type="primary">LOC100272447</name>
</gene>
<dbReference type="InterPro" id="IPR032435">
    <property type="entry name" value="STML2-like_C"/>
</dbReference>
<dbReference type="GO" id="GO:0016020">
    <property type="term" value="C:membrane"/>
    <property type="evidence" value="ECO:0007669"/>
    <property type="project" value="InterPro"/>
</dbReference>
<protein>
    <recommendedName>
        <fullName evidence="7">Band 7 domain-containing protein</fullName>
    </recommendedName>
</protein>
<dbReference type="FunFam" id="3.30.479.30:FF:000008">
    <property type="entry name" value="Stomatin-like protein 2, mitochondrial"/>
    <property type="match status" value="1"/>
</dbReference>
<dbReference type="InterPro" id="IPR001107">
    <property type="entry name" value="Band_7"/>
</dbReference>
<feature type="domain" description="Band 7" evidence="7">
    <location>
        <begin position="59"/>
        <end position="217"/>
    </location>
</feature>
<comment type="similarity">
    <text evidence="2">Belongs to the band 7/mec-2 family.</text>
</comment>